<keyword evidence="1" id="KW-1133">Transmembrane helix</keyword>
<sequence>MADKIVKKVKKVAKKVAAKGAEIKADIQNVKNPSNAQKVNSGKLELLVSIVPNNKAEFYTDLLQSSFEVNFQWTSRARGTANAEMLSLSVWNDQSKTAIFSVIKQENAKDALVTLNEKFNTIKKGKGIAFTVPFSSMIGVAAYGFLSNNLKTVKEENSNE</sequence>
<name>A0A8S5S773_9CAUD</name>
<protein>
    <submittedName>
        <fullName evidence="2">ADP-ribosyl-(Dinitrogen reductase) hydrolase</fullName>
    </submittedName>
</protein>
<keyword evidence="1" id="KW-0472">Membrane</keyword>
<evidence type="ECO:0000256" key="1">
    <source>
        <dbReference type="SAM" id="Phobius"/>
    </source>
</evidence>
<accession>A0A8S5S773</accession>
<evidence type="ECO:0000313" key="2">
    <source>
        <dbReference type="EMBL" id="DAF46892.1"/>
    </source>
</evidence>
<feature type="transmembrane region" description="Helical" evidence="1">
    <location>
        <begin position="127"/>
        <end position="146"/>
    </location>
</feature>
<dbReference type="GO" id="GO:0016787">
    <property type="term" value="F:hydrolase activity"/>
    <property type="evidence" value="ECO:0007669"/>
    <property type="project" value="UniProtKB-KW"/>
</dbReference>
<keyword evidence="2" id="KW-0378">Hydrolase</keyword>
<proteinExistence type="predicted"/>
<dbReference type="EMBL" id="BK032546">
    <property type="protein sequence ID" value="DAF46892.1"/>
    <property type="molecule type" value="Genomic_DNA"/>
</dbReference>
<organism evidence="2">
    <name type="scientific">Podoviridae sp. ctxJ29</name>
    <dbReference type="NCBI Taxonomy" id="2827754"/>
    <lineage>
        <taxon>Viruses</taxon>
        <taxon>Duplodnaviria</taxon>
        <taxon>Heunggongvirae</taxon>
        <taxon>Uroviricota</taxon>
        <taxon>Caudoviricetes</taxon>
    </lineage>
</organism>
<reference evidence="2" key="1">
    <citation type="journal article" date="2021" name="Proc. Natl. Acad. Sci. U.S.A.">
        <title>A Catalog of Tens of Thousands of Viruses from Human Metagenomes Reveals Hidden Associations with Chronic Diseases.</title>
        <authorList>
            <person name="Tisza M.J."/>
            <person name="Buck C.B."/>
        </authorList>
    </citation>
    <scope>NUCLEOTIDE SEQUENCE</scope>
    <source>
        <strain evidence="2">CtxJ29</strain>
    </source>
</reference>
<keyword evidence="1" id="KW-0812">Transmembrane</keyword>